<keyword evidence="4" id="KW-0106">Calcium</keyword>
<dbReference type="PANTHER" id="PTHR42693">
    <property type="entry name" value="ARYLSULFATASE FAMILY MEMBER"/>
    <property type="match status" value="1"/>
</dbReference>
<keyword evidence="2" id="KW-0479">Metal-binding</keyword>
<dbReference type="GO" id="GO:0016787">
    <property type="term" value="F:hydrolase activity"/>
    <property type="evidence" value="ECO:0007669"/>
    <property type="project" value="UniProtKB-KW"/>
</dbReference>
<dbReference type="InterPro" id="IPR050738">
    <property type="entry name" value="Sulfatase"/>
</dbReference>
<dbReference type="Gene3D" id="3.30.1120.10">
    <property type="match status" value="1"/>
</dbReference>
<dbReference type="CDD" id="cd16025">
    <property type="entry name" value="PAS_like"/>
    <property type="match status" value="1"/>
</dbReference>
<proteinExistence type="inferred from homology"/>
<protein>
    <submittedName>
        <fullName evidence="7">Arylsulfatase</fullName>
    </submittedName>
</protein>
<name>A0A1J7BQG5_FLAJO</name>
<evidence type="ECO:0000259" key="6">
    <source>
        <dbReference type="Pfam" id="PF00884"/>
    </source>
</evidence>
<keyword evidence="3" id="KW-0378">Hydrolase</keyword>
<dbReference type="PROSITE" id="PS00523">
    <property type="entry name" value="SULFATASE_1"/>
    <property type="match status" value="1"/>
</dbReference>
<dbReference type="PANTHER" id="PTHR42693:SF43">
    <property type="entry name" value="BLL2667 PROTEIN"/>
    <property type="match status" value="1"/>
</dbReference>
<organism evidence="7 8">
    <name type="scientific">Flavobacterium johnsoniae</name>
    <name type="common">Cytophaga johnsonae</name>
    <dbReference type="NCBI Taxonomy" id="986"/>
    <lineage>
        <taxon>Bacteria</taxon>
        <taxon>Pseudomonadati</taxon>
        <taxon>Bacteroidota</taxon>
        <taxon>Flavobacteriia</taxon>
        <taxon>Flavobacteriales</taxon>
        <taxon>Flavobacteriaceae</taxon>
        <taxon>Flavobacterium</taxon>
    </lineage>
</organism>
<evidence type="ECO:0000256" key="2">
    <source>
        <dbReference type="ARBA" id="ARBA00022723"/>
    </source>
</evidence>
<reference evidence="7 8" key="1">
    <citation type="submission" date="2016-10" db="EMBL/GenBank/DDBJ databases">
        <title>Draft Genome Sequence of Rhizobacteria Flavobacterium johnsoniae CI04.</title>
        <authorList>
            <person name="Bravo J.I."/>
            <person name="Lozano G.L."/>
            <person name="Handelsman J."/>
        </authorList>
    </citation>
    <scope>NUCLEOTIDE SEQUENCE [LARGE SCALE GENOMIC DNA]</scope>
    <source>
        <strain evidence="7 8">CI04</strain>
    </source>
</reference>
<gene>
    <name evidence="7" type="ORF">BKM63_16245</name>
</gene>
<feature type="domain" description="Sulfatase N-terminal" evidence="6">
    <location>
        <begin position="58"/>
        <end position="470"/>
    </location>
</feature>
<feature type="region of interest" description="Disordered" evidence="5">
    <location>
        <begin position="1"/>
        <end position="28"/>
    </location>
</feature>
<evidence type="ECO:0000313" key="7">
    <source>
        <dbReference type="EMBL" id="OIV40939.1"/>
    </source>
</evidence>
<evidence type="ECO:0000256" key="1">
    <source>
        <dbReference type="ARBA" id="ARBA00008779"/>
    </source>
</evidence>
<dbReference type="Pfam" id="PF00884">
    <property type="entry name" value="Sulfatase"/>
    <property type="match status" value="1"/>
</dbReference>
<dbReference type="AlphaFoldDB" id="A0A1J7BQG5"/>
<evidence type="ECO:0000256" key="3">
    <source>
        <dbReference type="ARBA" id="ARBA00022801"/>
    </source>
</evidence>
<evidence type="ECO:0000256" key="5">
    <source>
        <dbReference type="SAM" id="MobiDB-lite"/>
    </source>
</evidence>
<sequence length="774" mass="86120">MNLTAAQEKKDKNEPRKSETPEVLPRPDFHFNGHVGRTYLDSDPAQFPQPVQAPKGAPNIVIILIDDAGFGQFSTFGGGVPSPTMDKLAAEGLRYNRFHTTALCSPTRASLITGRNHHSAAFAGITELATGYEGYTCILPKSCGTVGEVLRQNGYATAWIGKNHNTPTWETSDVGPFDHWANGLGFDYFYGFNGGDMNHWNPVLYENRNLVPASKDPNYYMTTDLADKAIAWVQKTKSIAPDKPFFLYVAPGATHAPHHAPKDWIEKFKGKFDMGWDKYREQAFERQKKLGVIPANAKLTPRPESLPAWDSLNADQKRLYAHMMEVFAAYGAFADDQMGRITNAISKLPDADNTITIYIAGDNGSSAEGGIEGSVNEMAFFNGHPEKWQDNLKVIDELGGPKHFNHFTSAWAWAMNSPFQWTKQVASHFGGTRNPMIIDWPAKIKDKGGRRSQFTHVIDIVPTIYEAVGITPPTELNGIQQKPIEGISFAYTFNDAKAKDRHNTQYFELGVNRGIYSDGWMASALSFPPWMAERGAFDPDTQKWELYNINDDFTQANDLAAQNPEKLRQMQDLWWVEASKYNVLPLDWRGSNPRMNGELMGRPSLIGKRKSMTYYPGTFGLPDAAAPPMLNKSWTITADIQISDANTNGMIITHGGMQAGYGLYLQDSKPVFVYNYLTLDWVYLKGKEALAKGKNKLTVDFVYDGGGLGKGGKLTMSANGKKIAEGRLEKTVPVQFSIVEGFDIGQDVGSPVDWNYKMPFEFTGKIDKVTVDLK</sequence>
<dbReference type="Proteomes" id="UP000182826">
    <property type="component" value="Unassembled WGS sequence"/>
</dbReference>
<dbReference type="Gene3D" id="3.40.720.10">
    <property type="entry name" value="Alkaline Phosphatase, subunit A"/>
    <property type="match status" value="1"/>
</dbReference>
<dbReference type="InterPro" id="IPR017850">
    <property type="entry name" value="Alkaline_phosphatase_core_sf"/>
</dbReference>
<dbReference type="InterPro" id="IPR024607">
    <property type="entry name" value="Sulfatase_CS"/>
</dbReference>
<dbReference type="SUPFAM" id="SSF53649">
    <property type="entry name" value="Alkaline phosphatase-like"/>
    <property type="match status" value="1"/>
</dbReference>
<evidence type="ECO:0000313" key="8">
    <source>
        <dbReference type="Proteomes" id="UP000182826"/>
    </source>
</evidence>
<dbReference type="InterPro" id="IPR000917">
    <property type="entry name" value="Sulfatase_N"/>
</dbReference>
<evidence type="ECO:0000256" key="4">
    <source>
        <dbReference type="ARBA" id="ARBA00022837"/>
    </source>
</evidence>
<feature type="compositionally biased region" description="Basic and acidic residues" evidence="5">
    <location>
        <begin position="7"/>
        <end position="28"/>
    </location>
</feature>
<dbReference type="GO" id="GO:0046872">
    <property type="term" value="F:metal ion binding"/>
    <property type="evidence" value="ECO:0007669"/>
    <property type="project" value="UniProtKB-KW"/>
</dbReference>
<accession>A0A1J7BQG5</accession>
<comment type="similarity">
    <text evidence="1">Belongs to the sulfatase family.</text>
</comment>
<dbReference type="EMBL" id="MLFK01000009">
    <property type="protein sequence ID" value="OIV40939.1"/>
    <property type="molecule type" value="Genomic_DNA"/>
</dbReference>
<keyword evidence="8" id="KW-1185">Reference proteome</keyword>
<comment type="caution">
    <text evidence="7">The sequence shown here is derived from an EMBL/GenBank/DDBJ whole genome shotgun (WGS) entry which is preliminary data.</text>
</comment>